<feature type="compositionally biased region" description="Basic and acidic residues" evidence="1">
    <location>
        <begin position="29"/>
        <end position="38"/>
    </location>
</feature>
<reference evidence="3 4" key="1">
    <citation type="submission" date="2020-04" db="EMBL/GenBank/DDBJ databases">
        <title>Flammeovirga sp. SR4, a novel species isolated from seawater.</title>
        <authorList>
            <person name="Wang X."/>
        </authorList>
    </citation>
    <scope>NUCLEOTIDE SEQUENCE [LARGE SCALE GENOMIC DNA]</scope>
    <source>
        <strain evidence="3 4">ATCC 23126</strain>
    </source>
</reference>
<dbReference type="RefSeq" id="WP_169657579.1">
    <property type="nucleotide sequence ID" value="NZ_JABANE010000039.1"/>
</dbReference>
<dbReference type="GO" id="GO:0006793">
    <property type="term" value="P:phosphorus metabolic process"/>
    <property type="evidence" value="ECO:0007669"/>
    <property type="project" value="UniProtKB-ARBA"/>
</dbReference>
<evidence type="ECO:0000256" key="1">
    <source>
        <dbReference type="SAM" id="MobiDB-lite"/>
    </source>
</evidence>
<organism evidence="3 4">
    <name type="scientific">Flammeovirga aprica JL-4</name>
    <dbReference type="NCBI Taxonomy" id="694437"/>
    <lineage>
        <taxon>Bacteria</taxon>
        <taxon>Pseudomonadati</taxon>
        <taxon>Bacteroidota</taxon>
        <taxon>Cytophagia</taxon>
        <taxon>Cytophagales</taxon>
        <taxon>Flammeovirgaceae</taxon>
        <taxon>Flammeovirga</taxon>
    </lineage>
</organism>
<dbReference type="AlphaFoldDB" id="A0A7X9RV65"/>
<dbReference type="Proteomes" id="UP000576082">
    <property type="component" value="Unassembled WGS sequence"/>
</dbReference>
<evidence type="ECO:0000259" key="2">
    <source>
        <dbReference type="PROSITE" id="PS50035"/>
    </source>
</evidence>
<sequence>MQKYKSQSNDYEHEEDYNHENQHQPISQKSKEQYLANDRRVNGERLNKLKEELLSFQKQKQSNQSINKNIKQNPDNESNIKFVLVDNNARIIGSADLNEKHYKELLTVIHNYRNESIVFDNLYTTLENLQDFEVNIAINIDAILNVTEGQGNAMARAPYEDKKSNNGGLVVFKPMNNYEDEGFLSERLMAIGEELFHQYQFYLYGITQENKKAGTSPRSTAEIEAEAKIFDMLLINSADKQLSLIPDYMVELAIPSMEKGSLSYLLNFHDGDKSIKKNGDYWISFENYLKSFYNKNKDNPFYKGNVSSKVPKAYNNFANNEK</sequence>
<comment type="caution">
    <text evidence="3">The sequence shown here is derived from an EMBL/GenBank/DDBJ whole genome shotgun (WGS) entry which is preliminary data.</text>
</comment>
<evidence type="ECO:0000313" key="3">
    <source>
        <dbReference type="EMBL" id="NME69300.1"/>
    </source>
</evidence>
<dbReference type="PROSITE" id="PS50035">
    <property type="entry name" value="PLD"/>
    <property type="match status" value="1"/>
</dbReference>
<feature type="region of interest" description="Disordered" evidence="1">
    <location>
        <begin position="1"/>
        <end position="38"/>
    </location>
</feature>
<dbReference type="InterPro" id="IPR001736">
    <property type="entry name" value="PLipase_D/transphosphatidylase"/>
</dbReference>
<name>A0A7X9RV65_9BACT</name>
<keyword evidence="4" id="KW-1185">Reference proteome</keyword>
<feature type="domain" description="PLD phosphodiesterase" evidence="2">
    <location>
        <begin position="74"/>
        <end position="101"/>
    </location>
</feature>
<protein>
    <recommendedName>
        <fullName evidence="2">PLD phosphodiesterase domain-containing protein</fullName>
    </recommendedName>
</protein>
<gene>
    <name evidence="3" type="ORF">HHU12_15095</name>
</gene>
<accession>A0A7X9RV65</accession>
<dbReference type="EMBL" id="JABANE010000039">
    <property type="protein sequence ID" value="NME69300.1"/>
    <property type="molecule type" value="Genomic_DNA"/>
</dbReference>
<proteinExistence type="predicted"/>
<dbReference type="GO" id="GO:0003824">
    <property type="term" value="F:catalytic activity"/>
    <property type="evidence" value="ECO:0007669"/>
    <property type="project" value="InterPro"/>
</dbReference>
<evidence type="ECO:0000313" key="4">
    <source>
        <dbReference type="Proteomes" id="UP000576082"/>
    </source>
</evidence>